<organism evidence="1 2">
    <name type="scientific">Brachionus plicatilis</name>
    <name type="common">Marine rotifer</name>
    <name type="synonym">Brachionus muelleri</name>
    <dbReference type="NCBI Taxonomy" id="10195"/>
    <lineage>
        <taxon>Eukaryota</taxon>
        <taxon>Metazoa</taxon>
        <taxon>Spiralia</taxon>
        <taxon>Gnathifera</taxon>
        <taxon>Rotifera</taxon>
        <taxon>Eurotatoria</taxon>
        <taxon>Monogononta</taxon>
        <taxon>Pseudotrocha</taxon>
        <taxon>Ploima</taxon>
        <taxon>Brachionidae</taxon>
        <taxon>Brachionus</taxon>
    </lineage>
</organism>
<accession>A0A3M7PIG7</accession>
<sequence>MLNSMILVTTCKWPHQPLQNLIHNFLHDLNRCHLSKNHSLLLNLCDQFQNFRDLIPMKFFRLFKNFVISFTNFVLRFNKRIIKDQRISRV</sequence>
<dbReference type="EMBL" id="REGN01010517">
    <property type="protein sequence ID" value="RMZ98859.1"/>
    <property type="molecule type" value="Genomic_DNA"/>
</dbReference>
<dbReference type="Proteomes" id="UP000276133">
    <property type="component" value="Unassembled WGS sequence"/>
</dbReference>
<evidence type="ECO:0000313" key="2">
    <source>
        <dbReference type="Proteomes" id="UP000276133"/>
    </source>
</evidence>
<evidence type="ECO:0000313" key="1">
    <source>
        <dbReference type="EMBL" id="RMZ98859.1"/>
    </source>
</evidence>
<gene>
    <name evidence="1" type="ORF">BpHYR1_016304</name>
</gene>
<reference evidence="1 2" key="1">
    <citation type="journal article" date="2018" name="Sci. Rep.">
        <title>Genomic signatures of local adaptation to the degree of environmental predictability in rotifers.</title>
        <authorList>
            <person name="Franch-Gras L."/>
            <person name="Hahn C."/>
            <person name="Garcia-Roger E.M."/>
            <person name="Carmona M.J."/>
            <person name="Serra M."/>
            <person name="Gomez A."/>
        </authorList>
    </citation>
    <scope>NUCLEOTIDE SEQUENCE [LARGE SCALE GENOMIC DNA]</scope>
    <source>
        <strain evidence="1">HYR1</strain>
    </source>
</reference>
<protein>
    <submittedName>
        <fullName evidence="1">Uncharacterized protein</fullName>
    </submittedName>
</protein>
<dbReference type="AlphaFoldDB" id="A0A3M7PIG7"/>
<comment type="caution">
    <text evidence="1">The sequence shown here is derived from an EMBL/GenBank/DDBJ whole genome shotgun (WGS) entry which is preliminary data.</text>
</comment>
<name>A0A3M7PIG7_BRAPC</name>
<keyword evidence="2" id="KW-1185">Reference proteome</keyword>
<proteinExistence type="predicted"/>